<gene>
    <name evidence="2" type="ORF">FHU39_000831</name>
</gene>
<proteinExistence type="predicted"/>
<dbReference type="GO" id="GO:0006071">
    <property type="term" value="P:glycerol metabolic process"/>
    <property type="evidence" value="ECO:0007669"/>
    <property type="project" value="InterPro"/>
</dbReference>
<protein>
    <recommendedName>
        <fullName evidence="1">DhaL domain-containing protein</fullName>
    </recommendedName>
</protein>
<comment type="caution">
    <text evidence="2">The sequence shown here is derived from an EMBL/GenBank/DDBJ whole genome shotgun (WGS) entry which is preliminary data.</text>
</comment>
<sequence length="508" mass="52203">MPLAELDLAALRRWVISARADLDAYAEALNALNVFPVPDGDTGSNLLMTMRDAVDALDDEAPEDIRTATAAMARGMLVAARGNSGVILSQLARGVAEVVSAAGPQPLGPERLAAVLTRAAELAQDGVAAPVPGTILTVAAAAAEAAHRASDAGADLEQVVGSAVDGAREALLRTRTENDVLRRAGVVDAGGAGYLVVLEALQRVVHGEGGLATTEASIPEWLRLSRTGQVDACSADSVPGGPSYEVMYLLDGATPETVATLKAALGALGDSIVVAGGDGEYSVHVHVDDVSAALNAGVEAGRPHRFRITRFADQDAGARAGADQAAARPQVCVLALVSGAGMAQQVRATGGATPVQDWREPQALRRLLGRRTLVLCTSPQARAAAQTLTGECEVRVVGDSAVDVAAAAVVIDPGDDFERICRVAEEAVDDVHSVRVVGDPGQDALMHEVSDLLDDDSAAELLTLVAGDALSDERLAGLVAMVRAERPHLDIAQVTGDGDDALLTIGVE</sequence>
<dbReference type="SMART" id="SM01120">
    <property type="entry name" value="Dak2"/>
    <property type="match status" value="1"/>
</dbReference>
<dbReference type="GO" id="GO:0004371">
    <property type="term" value="F:glycerone kinase activity"/>
    <property type="evidence" value="ECO:0007669"/>
    <property type="project" value="InterPro"/>
</dbReference>
<dbReference type="InterPro" id="IPR050270">
    <property type="entry name" value="DegV_domain_contain"/>
</dbReference>
<dbReference type="RefSeq" id="WP_183319197.1">
    <property type="nucleotide sequence ID" value="NZ_JACHVQ010000001.1"/>
</dbReference>
<dbReference type="Gene3D" id="1.25.40.340">
    <property type="match status" value="1"/>
</dbReference>
<evidence type="ECO:0000313" key="3">
    <source>
        <dbReference type="Proteomes" id="UP000559182"/>
    </source>
</evidence>
<dbReference type="InterPro" id="IPR036117">
    <property type="entry name" value="DhaL_dom_sf"/>
</dbReference>
<dbReference type="Pfam" id="PF02734">
    <property type="entry name" value="Dak2"/>
    <property type="match status" value="1"/>
</dbReference>
<keyword evidence="3" id="KW-1185">Reference proteome</keyword>
<dbReference type="SMART" id="SM01121">
    <property type="entry name" value="Dak1_2"/>
    <property type="match status" value="1"/>
</dbReference>
<dbReference type="SUPFAM" id="SSF101473">
    <property type="entry name" value="DhaL-like"/>
    <property type="match status" value="1"/>
</dbReference>
<dbReference type="AlphaFoldDB" id="A0A839N0F3"/>
<reference evidence="2 3" key="1">
    <citation type="submission" date="2020-08" db="EMBL/GenBank/DDBJ databases">
        <title>Sequencing the genomes of 1000 actinobacteria strains.</title>
        <authorList>
            <person name="Klenk H.-P."/>
        </authorList>
    </citation>
    <scope>NUCLEOTIDE SEQUENCE [LARGE SCALE GENOMIC DNA]</scope>
    <source>
        <strain evidence="2 3">DSM 105369</strain>
    </source>
</reference>
<evidence type="ECO:0000259" key="1">
    <source>
        <dbReference type="PROSITE" id="PS51480"/>
    </source>
</evidence>
<name>A0A839N0F3_9MICO</name>
<dbReference type="EMBL" id="JACHVQ010000001">
    <property type="protein sequence ID" value="MBB2890847.1"/>
    <property type="molecule type" value="Genomic_DNA"/>
</dbReference>
<dbReference type="PROSITE" id="PS51480">
    <property type="entry name" value="DHAL"/>
    <property type="match status" value="1"/>
</dbReference>
<dbReference type="PANTHER" id="PTHR33434">
    <property type="entry name" value="DEGV DOMAIN-CONTAINING PROTEIN DR_1986-RELATED"/>
    <property type="match status" value="1"/>
</dbReference>
<accession>A0A839N0F3</accession>
<evidence type="ECO:0000313" key="2">
    <source>
        <dbReference type="EMBL" id="MBB2890847.1"/>
    </source>
</evidence>
<dbReference type="Proteomes" id="UP000559182">
    <property type="component" value="Unassembled WGS sequence"/>
</dbReference>
<feature type="domain" description="DhaL" evidence="1">
    <location>
        <begin position="9"/>
        <end position="203"/>
    </location>
</feature>
<dbReference type="Pfam" id="PF21645">
    <property type="entry name" value="FakA-like_M"/>
    <property type="match status" value="1"/>
</dbReference>
<dbReference type="InterPro" id="IPR033470">
    <property type="entry name" value="FakA-like_C"/>
</dbReference>
<dbReference type="InterPro" id="IPR004007">
    <property type="entry name" value="DhaL_dom"/>
</dbReference>
<dbReference type="PANTHER" id="PTHR33434:SF4">
    <property type="entry name" value="PHOSPHATASE PROTEIN"/>
    <property type="match status" value="1"/>
</dbReference>
<dbReference type="InterPro" id="IPR048394">
    <property type="entry name" value="FakA-like_M"/>
</dbReference>
<organism evidence="2 3">
    <name type="scientific">Flexivirga oryzae</name>
    <dbReference type="NCBI Taxonomy" id="1794944"/>
    <lineage>
        <taxon>Bacteria</taxon>
        <taxon>Bacillati</taxon>
        <taxon>Actinomycetota</taxon>
        <taxon>Actinomycetes</taxon>
        <taxon>Micrococcales</taxon>
        <taxon>Dermacoccaceae</taxon>
        <taxon>Flexivirga</taxon>
    </lineage>
</organism>